<dbReference type="AlphaFoldDB" id="A0A1L7CWG9"/>
<proteinExistence type="predicted"/>
<dbReference type="EMBL" id="CP009248">
    <property type="protein sequence ID" value="APT90226.1"/>
    <property type="molecule type" value="Genomic_DNA"/>
</dbReference>
<evidence type="ECO:0000256" key="1">
    <source>
        <dbReference type="ARBA" id="ARBA00022741"/>
    </source>
</evidence>
<dbReference type="InterPro" id="IPR027417">
    <property type="entry name" value="P-loop_NTPase"/>
</dbReference>
<sequence length="236" mass="24571">MELSGIVLDIADGAGRRRLLDHVDLDVRSGEILGVTGPSGSGKSTLLAVAGALAAPDSGRAVLHAGGREIDLAAGGAAAARIRRDHIGLVFQQDNLIPSLRVREQLELMTRLDRVLPPSRAARRAARERAGELLDAVGLADLAERRAGALSGGQRARVNLARALMNRPELILADEPTAALDRDSAARVTELLGAVVREAGAAALYVTHDLDQLHIADRVVGLVDGRVTAAQPAAAG</sequence>
<dbReference type="GO" id="GO:0005886">
    <property type="term" value="C:plasma membrane"/>
    <property type="evidence" value="ECO:0007669"/>
    <property type="project" value="TreeGrafter"/>
</dbReference>
<dbReference type="PROSITE" id="PS50893">
    <property type="entry name" value="ABC_TRANSPORTER_2"/>
    <property type="match status" value="1"/>
</dbReference>
<dbReference type="PROSITE" id="PS00211">
    <property type="entry name" value="ABC_TRANSPORTER_1"/>
    <property type="match status" value="1"/>
</dbReference>
<dbReference type="PANTHER" id="PTHR24220">
    <property type="entry name" value="IMPORT ATP-BINDING PROTEIN"/>
    <property type="match status" value="1"/>
</dbReference>
<keyword evidence="2 4" id="KW-0067">ATP-binding</keyword>
<dbReference type="SMART" id="SM00382">
    <property type="entry name" value="AAA"/>
    <property type="match status" value="1"/>
</dbReference>
<feature type="domain" description="ABC transporter" evidence="3">
    <location>
        <begin position="1"/>
        <end position="234"/>
    </location>
</feature>
<dbReference type="InterPro" id="IPR015854">
    <property type="entry name" value="ABC_transpr_LolD-like"/>
</dbReference>
<dbReference type="InterPro" id="IPR017871">
    <property type="entry name" value="ABC_transporter-like_CS"/>
</dbReference>
<dbReference type="GO" id="GO:0005524">
    <property type="term" value="F:ATP binding"/>
    <property type="evidence" value="ECO:0007669"/>
    <property type="project" value="UniProtKB-KW"/>
</dbReference>
<organism evidence="4 5">
    <name type="scientific">Corynebacterium sphenisci DSM 44792</name>
    <dbReference type="NCBI Taxonomy" id="1437874"/>
    <lineage>
        <taxon>Bacteria</taxon>
        <taxon>Bacillati</taxon>
        <taxon>Actinomycetota</taxon>
        <taxon>Actinomycetes</taxon>
        <taxon>Mycobacteriales</taxon>
        <taxon>Corynebacteriaceae</taxon>
        <taxon>Corynebacterium</taxon>
    </lineage>
</organism>
<dbReference type="Proteomes" id="UP000185469">
    <property type="component" value="Chromosome"/>
</dbReference>
<protein>
    <submittedName>
        <fullName evidence="4">ABC transporter ATP-binding protein</fullName>
    </submittedName>
</protein>
<dbReference type="InterPro" id="IPR003593">
    <property type="entry name" value="AAA+_ATPase"/>
</dbReference>
<keyword evidence="5" id="KW-1185">Reference proteome</keyword>
<reference evidence="4 5" key="1">
    <citation type="submission" date="2014-08" db="EMBL/GenBank/DDBJ databases">
        <title>Complete genome sequence of Corynebacterium sphenisci CECT 5990(T) (=DSM 44792(T)), isolated from healthy wild penguins.</title>
        <authorList>
            <person name="Ruckert C."/>
            <person name="Albersmeier A."/>
            <person name="Winkler A."/>
            <person name="Kalinowski J."/>
        </authorList>
    </citation>
    <scope>NUCLEOTIDE SEQUENCE [LARGE SCALE GENOMIC DNA]</scope>
    <source>
        <strain evidence="4 5">DSM 44792</strain>
    </source>
</reference>
<gene>
    <name evidence="4" type="ORF">CSPHI_03100</name>
</gene>
<evidence type="ECO:0000256" key="2">
    <source>
        <dbReference type="ARBA" id="ARBA00022840"/>
    </source>
</evidence>
<evidence type="ECO:0000313" key="5">
    <source>
        <dbReference type="Proteomes" id="UP000185469"/>
    </source>
</evidence>
<accession>A0A1L7CWG9</accession>
<evidence type="ECO:0000313" key="4">
    <source>
        <dbReference type="EMBL" id="APT90226.1"/>
    </source>
</evidence>
<evidence type="ECO:0000259" key="3">
    <source>
        <dbReference type="PROSITE" id="PS50893"/>
    </source>
</evidence>
<dbReference type="InterPro" id="IPR003439">
    <property type="entry name" value="ABC_transporter-like_ATP-bd"/>
</dbReference>
<dbReference type="GO" id="GO:0022857">
    <property type="term" value="F:transmembrane transporter activity"/>
    <property type="evidence" value="ECO:0007669"/>
    <property type="project" value="TreeGrafter"/>
</dbReference>
<keyword evidence="1" id="KW-0547">Nucleotide-binding</keyword>
<dbReference type="KEGG" id="csph:CSPHI_03100"/>
<dbReference type="Pfam" id="PF00005">
    <property type="entry name" value="ABC_tran"/>
    <property type="match status" value="1"/>
</dbReference>
<dbReference type="Gene3D" id="3.40.50.300">
    <property type="entry name" value="P-loop containing nucleotide triphosphate hydrolases"/>
    <property type="match status" value="1"/>
</dbReference>
<dbReference type="GO" id="GO:0016887">
    <property type="term" value="F:ATP hydrolysis activity"/>
    <property type="evidence" value="ECO:0007669"/>
    <property type="project" value="InterPro"/>
</dbReference>
<dbReference type="STRING" id="1437874.CSPHI_03100"/>
<name>A0A1L7CWG9_9CORY</name>
<dbReference type="PANTHER" id="PTHR24220:SF685">
    <property type="entry name" value="ABC TRANSPORTER RELATED"/>
    <property type="match status" value="1"/>
</dbReference>
<dbReference type="SUPFAM" id="SSF52540">
    <property type="entry name" value="P-loop containing nucleoside triphosphate hydrolases"/>
    <property type="match status" value="1"/>
</dbReference>